<feature type="region of interest" description="Disordered" evidence="1">
    <location>
        <begin position="119"/>
        <end position="194"/>
    </location>
</feature>
<organism evidence="2 3">
    <name type="scientific">Pleuronectes platessa</name>
    <name type="common">European plaice</name>
    <dbReference type="NCBI Taxonomy" id="8262"/>
    <lineage>
        <taxon>Eukaryota</taxon>
        <taxon>Metazoa</taxon>
        <taxon>Chordata</taxon>
        <taxon>Craniata</taxon>
        <taxon>Vertebrata</taxon>
        <taxon>Euteleostomi</taxon>
        <taxon>Actinopterygii</taxon>
        <taxon>Neopterygii</taxon>
        <taxon>Teleostei</taxon>
        <taxon>Neoteleostei</taxon>
        <taxon>Acanthomorphata</taxon>
        <taxon>Carangaria</taxon>
        <taxon>Pleuronectiformes</taxon>
        <taxon>Pleuronectoidei</taxon>
        <taxon>Pleuronectidae</taxon>
        <taxon>Pleuronectes</taxon>
    </lineage>
</organism>
<reference evidence="2" key="1">
    <citation type="submission" date="2020-03" db="EMBL/GenBank/DDBJ databases">
        <authorList>
            <person name="Weist P."/>
        </authorList>
    </citation>
    <scope>NUCLEOTIDE SEQUENCE</scope>
</reference>
<dbReference type="EMBL" id="CADEAL010004058">
    <property type="protein sequence ID" value="CAB1450555.1"/>
    <property type="molecule type" value="Genomic_DNA"/>
</dbReference>
<feature type="compositionally biased region" description="Polar residues" evidence="1">
    <location>
        <begin position="171"/>
        <end position="183"/>
    </location>
</feature>
<evidence type="ECO:0000256" key="1">
    <source>
        <dbReference type="SAM" id="MobiDB-lite"/>
    </source>
</evidence>
<dbReference type="Proteomes" id="UP001153269">
    <property type="component" value="Unassembled WGS sequence"/>
</dbReference>
<sequence length="194" mass="20575">MEIWVGGGGAYWAFLCSSSKMKKQEVAQKVNNVLNGADTKAWNLHPHPPGWHGSAPVDNGHGAQRALDRPPCFTYLLNSKKVKFGLAQCEIDLRTSLDGGFARISHISGHSTVTVKDEGPCVRAAPRHGKPEAQSRSSRPQHGALRAGCGPSSELHVTARKEAAQWGGSKLTLSSPRADSSPNPLELAGGSGSH</sequence>
<name>A0A9N7Z437_PLEPL</name>
<dbReference type="AlphaFoldDB" id="A0A9N7Z437"/>
<keyword evidence="3" id="KW-1185">Reference proteome</keyword>
<gene>
    <name evidence="2" type="ORF">PLEPLA_LOCUS38247</name>
</gene>
<proteinExistence type="predicted"/>
<protein>
    <submittedName>
        <fullName evidence="2">Uncharacterized protein</fullName>
    </submittedName>
</protein>
<evidence type="ECO:0000313" key="2">
    <source>
        <dbReference type="EMBL" id="CAB1450555.1"/>
    </source>
</evidence>
<accession>A0A9N7Z437</accession>
<comment type="caution">
    <text evidence="2">The sequence shown here is derived from an EMBL/GenBank/DDBJ whole genome shotgun (WGS) entry which is preliminary data.</text>
</comment>
<evidence type="ECO:0000313" key="3">
    <source>
        <dbReference type="Proteomes" id="UP001153269"/>
    </source>
</evidence>